<dbReference type="Proteomes" id="UP000814033">
    <property type="component" value="Unassembled WGS sequence"/>
</dbReference>
<evidence type="ECO:0000313" key="1">
    <source>
        <dbReference type="EMBL" id="KAI0051233.1"/>
    </source>
</evidence>
<accession>A0ACB8S647</accession>
<protein>
    <submittedName>
        <fullName evidence="1">Uncharacterized protein</fullName>
    </submittedName>
</protein>
<evidence type="ECO:0000313" key="2">
    <source>
        <dbReference type="Proteomes" id="UP000814033"/>
    </source>
</evidence>
<proteinExistence type="predicted"/>
<keyword evidence="2" id="KW-1185">Reference proteome</keyword>
<organism evidence="1 2">
    <name type="scientific">Auriscalpium vulgare</name>
    <dbReference type="NCBI Taxonomy" id="40419"/>
    <lineage>
        <taxon>Eukaryota</taxon>
        <taxon>Fungi</taxon>
        <taxon>Dikarya</taxon>
        <taxon>Basidiomycota</taxon>
        <taxon>Agaricomycotina</taxon>
        <taxon>Agaricomycetes</taxon>
        <taxon>Russulales</taxon>
        <taxon>Auriscalpiaceae</taxon>
        <taxon>Auriscalpium</taxon>
    </lineage>
</organism>
<sequence length="597" mass="66794">MESAYHRARLPPRRMPPPTHDAYGYASARRRPALDRVDVDMGMQRGPSSAPVRPDLGDLEIVYARDRSGRLIELDARDLVAARRDRQLEHEREYMYEEQRRDDYDPRRNVYDDHRRDDYDARRTAYEDPRRTVYDDPRRDEYDMRRNDERRGLYRREDVYHGEELVYEEPPAPREREAYAPADYVRRARGAPHMRSRVAHEYSLDYRPQTRDVPESHLPHPRYAPRDDRDYDPGPRGYAASERGHPPAPRHRASYDDDPSISDRAGVVSLAEHELETYSQETYVPHGRVPRGHAPRDVDPVDSPSVVSATTASSSARERSEQALRQRDAYKRVSPAVSSTASDPREAPLQPQAHASTSSLPTRIADSASPAAPGVGIPFDGRDNGAFEAPRRAPEPADSAKSPTEQKASAPAPIETRHKVSGVLKPTPDLVAHQPPPTAGSSKSAESTYTANGGGPEKAEDKMLQRAKEADEERAGTPTPHDIAAEIERNPALFMSDSDLYFSMGMGAAGVGFSPLTFRSKPKAKKSEKSEGKKPEKPETKKHAENGLSSTSKPDVKGKMRAAGASEPELKAKEEHTKSNKMGLFGRKKKAKEEHQA</sequence>
<reference evidence="1" key="2">
    <citation type="journal article" date="2022" name="New Phytol.">
        <title>Evolutionary transition to the ectomycorrhizal habit in the genomes of a hyperdiverse lineage of mushroom-forming fungi.</title>
        <authorList>
            <person name="Looney B."/>
            <person name="Miyauchi S."/>
            <person name="Morin E."/>
            <person name="Drula E."/>
            <person name="Courty P.E."/>
            <person name="Kohler A."/>
            <person name="Kuo A."/>
            <person name="LaButti K."/>
            <person name="Pangilinan J."/>
            <person name="Lipzen A."/>
            <person name="Riley R."/>
            <person name="Andreopoulos W."/>
            <person name="He G."/>
            <person name="Johnson J."/>
            <person name="Nolan M."/>
            <person name="Tritt A."/>
            <person name="Barry K.W."/>
            <person name="Grigoriev I.V."/>
            <person name="Nagy L.G."/>
            <person name="Hibbett D."/>
            <person name="Henrissat B."/>
            <person name="Matheny P.B."/>
            <person name="Labbe J."/>
            <person name="Martin F.M."/>
        </authorList>
    </citation>
    <scope>NUCLEOTIDE SEQUENCE</scope>
    <source>
        <strain evidence="1">FP105234-sp</strain>
    </source>
</reference>
<name>A0ACB8S647_9AGAM</name>
<gene>
    <name evidence="1" type="ORF">FA95DRAFT_1554818</name>
</gene>
<reference evidence="1" key="1">
    <citation type="submission" date="2021-02" db="EMBL/GenBank/DDBJ databases">
        <authorList>
            <consortium name="DOE Joint Genome Institute"/>
            <person name="Ahrendt S."/>
            <person name="Looney B.P."/>
            <person name="Miyauchi S."/>
            <person name="Morin E."/>
            <person name="Drula E."/>
            <person name="Courty P.E."/>
            <person name="Chicoki N."/>
            <person name="Fauchery L."/>
            <person name="Kohler A."/>
            <person name="Kuo A."/>
            <person name="Labutti K."/>
            <person name="Pangilinan J."/>
            <person name="Lipzen A."/>
            <person name="Riley R."/>
            <person name="Andreopoulos W."/>
            <person name="He G."/>
            <person name="Johnson J."/>
            <person name="Barry K.W."/>
            <person name="Grigoriev I.V."/>
            <person name="Nagy L."/>
            <person name="Hibbett D."/>
            <person name="Henrissat B."/>
            <person name="Matheny P.B."/>
            <person name="Labbe J."/>
            <person name="Martin F."/>
        </authorList>
    </citation>
    <scope>NUCLEOTIDE SEQUENCE</scope>
    <source>
        <strain evidence="1">FP105234-sp</strain>
    </source>
</reference>
<comment type="caution">
    <text evidence="1">The sequence shown here is derived from an EMBL/GenBank/DDBJ whole genome shotgun (WGS) entry which is preliminary data.</text>
</comment>
<dbReference type="EMBL" id="MU275854">
    <property type="protein sequence ID" value="KAI0051233.1"/>
    <property type="molecule type" value="Genomic_DNA"/>
</dbReference>